<gene>
    <name evidence="1" type="ORF">L1987_25687</name>
</gene>
<keyword evidence="2" id="KW-1185">Reference proteome</keyword>
<comment type="caution">
    <text evidence="1">The sequence shown here is derived from an EMBL/GenBank/DDBJ whole genome shotgun (WGS) entry which is preliminary data.</text>
</comment>
<organism evidence="1 2">
    <name type="scientific">Smallanthus sonchifolius</name>
    <dbReference type="NCBI Taxonomy" id="185202"/>
    <lineage>
        <taxon>Eukaryota</taxon>
        <taxon>Viridiplantae</taxon>
        <taxon>Streptophyta</taxon>
        <taxon>Embryophyta</taxon>
        <taxon>Tracheophyta</taxon>
        <taxon>Spermatophyta</taxon>
        <taxon>Magnoliopsida</taxon>
        <taxon>eudicotyledons</taxon>
        <taxon>Gunneridae</taxon>
        <taxon>Pentapetalae</taxon>
        <taxon>asterids</taxon>
        <taxon>campanulids</taxon>
        <taxon>Asterales</taxon>
        <taxon>Asteraceae</taxon>
        <taxon>Asteroideae</taxon>
        <taxon>Heliantheae alliance</taxon>
        <taxon>Millerieae</taxon>
        <taxon>Smallanthus</taxon>
    </lineage>
</organism>
<sequence length="203" mass="22821">MRLLCRCRLLVDNHPEKRLRASFKMVGIRAAVMPIFYQRSTTTISVVMLHDGKENKEEEDGTEYEIVQSRSSRRSRAAAIHNWSKQRRRARINQKIKALQKLVPNANKTDKASTCANDEKHVNSITSNDDTSTPTIATTIAVASDVNASPDVNGIWRSNWYATASSTSILGHTNNDQSSLHGRSNRQFTIVRLPTPQFLTVIT</sequence>
<reference evidence="1 2" key="2">
    <citation type="journal article" date="2022" name="Mol. Ecol. Resour.">
        <title>The genomes of chicory, endive, great burdock and yacon provide insights into Asteraceae paleo-polyploidization history and plant inulin production.</title>
        <authorList>
            <person name="Fan W."/>
            <person name="Wang S."/>
            <person name="Wang H."/>
            <person name="Wang A."/>
            <person name="Jiang F."/>
            <person name="Liu H."/>
            <person name="Zhao H."/>
            <person name="Xu D."/>
            <person name="Zhang Y."/>
        </authorList>
    </citation>
    <scope>NUCLEOTIDE SEQUENCE [LARGE SCALE GENOMIC DNA]</scope>
    <source>
        <strain evidence="2">cv. Yunnan</strain>
        <tissue evidence="1">Leaves</tissue>
    </source>
</reference>
<proteinExistence type="predicted"/>
<reference evidence="2" key="1">
    <citation type="journal article" date="2022" name="Mol. Ecol. Resour.">
        <title>The genomes of chicory, endive, great burdock and yacon provide insights into Asteraceae palaeo-polyploidization history and plant inulin production.</title>
        <authorList>
            <person name="Fan W."/>
            <person name="Wang S."/>
            <person name="Wang H."/>
            <person name="Wang A."/>
            <person name="Jiang F."/>
            <person name="Liu H."/>
            <person name="Zhao H."/>
            <person name="Xu D."/>
            <person name="Zhang Y."/>
        </authorList>
    </citation>
    <scope>NUCLEOTIDE SEQUENCE [LARGE SCALE GENOMIC DNA]</scope>
    <source>
        <strain evidence="2">cv. Yunnan</strain>
    </source>
</reference>
<accession>A0ACB9I8F2</accession>
<evidence type="ECO:0000313" key="1">
    <source>
        <dbReference type="EMBL" id="KAI3804269.1"/>
    </source>
</evidence>
<dbReference type="Proteomes" id="UP001056120">
    <property type="component" value="Linkage Group LG09"/>
</dbReference>
<protein>
    <submittedName>
        <fullName evidence="1">Uncharacterized protein</fullName>
    </submittedName>
</protein>
<name>A0ACB9I8F2_9ASTR</name>
<dbReference type="EMBL" id="CM042026">
    <property type="protein sequence ID" value="KAI3804269.1"/>
    <property type="molecule type" value="Genomic_DNA"/>
</dbReference>
<evidence type="ECO:0000313" key="2">
    <source>
        <dbReference type="Proteomes" id="UP001056120"/>
    </source>
</evidence>